<dbReference type="InterPro" id="IPR005674">
    <property type="entry name" value="CocE/Ser_esterase"/>
</dbReference>
<sequence length="730" mass="81576">MSTQGIFLDVVGLSYGCGTTQGTTTSDYAYRYETGHVVTFSIGALVLGGSIGKPLMTISDLLPENTPISDPRLINRARLLYSLSPAQGFEEPIIIDTKIQNVITKYASQVDLDASSESNLDDVLSKICGELKLSPKSVSHTRNHLRREAAGFKVMRDIQIPVRDGNFVLGDVYLPMGHGKRYPVLLSCTIYGRRVICSGPDLEDEKDIAAFEKVEDDWHSTLAGVDIQVPDDRIWTGDWIRQRGFENIATFNTFRYVPHGYAMVKIDPRGVSQTPGTRGVPGQLAADFFDAVEWAAEQSWSDGSSALVGSSYGANVQWSVAQMRPKGLKCFVPFASMASSSDEQDQTSNVLLLGDIDLYREAAYPGGIPNHRFLTDWSHRMKRASPKWNDQVDLLKLMNAKPFDDDLWRGLSTQPGEISLPCFLSASQLFIIHGRGAYEAFRAMSSKHVHLQVVDCDYYPWASNESSAKILQFLDRHLRGADYVKLERVGIQMRLGNREWYWRTEKDWPVPGTRYTKWYLRSDGSLSTSPESGPAKRFEYSTKTPPSGKKCGVSFQSLQFEEDVDFAGHFTATLSVSSSMPDADVVVTLWIVDEQGNAIPFGAKGEAEPLAKGFLRASHRKTDPSKSLLERPWHTHTRDDYAPLELDEIVLIEVEILPAAGRIRKGWRLRLDISPTEAQPDIPGYRPLPMRTFYEEEHAEGINAVHLGRDRMGYITCPVVPCKQGYPNVL</sequence>
<dbReference type="NCBIfam" id="TIGR00976">
    <property type="entry name" value="CocE_NonD"/>
    <property type="match status" value="1"/>
</dbReference>
<name>A0A1L7XSI1_9HELO</name>
<proteinExistence type="predicted"/>
<keyword evidence="5" id="KW-1185">Reference proteome</keyword>
<dbReference type="STRING" id="576137.A0A1L7XSI1"/>
<gene>
    <name evidence="4" type="ORF">PAC_17903</name>
</gene>
<protein>
    <recommendedName>
        <fullName evidence="3">Xaa-Pro dipeptidyl-peptidase C-terminal domain-containing protein</fullName>
    </recommendedName>
</protein>
<dbReference type="InterPro" id="IPR000383">
    <property type="entry name" value="Xaa-Pro-like_dom"/>
</dbReference>
<dbReference type="Gene3D" id="3.40.50.1820">
    <property type="entry name" value="alpha/beta hydrolase"/>
    <property type="match status" value="1"/>
</dbReference>
<dbReference type="AlphaFoldDB" id="A0A1L7XSI1"/>
<dbReference type="InterPro" id="IPR013736">
    <property type="entry name" value="Xaa-Pro_dipept_C"/>
</dbReference>
<dbReference type="Proteomes" id="UP000184330">
    <property type="component" value="Unassembled WGS sequence"/>
</dbReference>
<dbReference type="InterPro" id="IPR029058">
    <property type="entry name" value="AB_hydrolase_fold"/>
</dbReference>
<reference evidence="4 5" key="1">
    <citation type="submission" date="2016-03" db="EMBL/GenBank/DDBJ databases">
        <authorList>
            <person name="Ploux O."/>
        </authorList>
    </citation>
    <scope>NUCLEOTIDE SEQUENCE [LARGE SCALE GENOMIC DNA]</scope>
    <source>
        <strain evidence="4 5">UAMH 11012</strain>
    </source>
</reference>
<dbReference type="Pfam" id="PF08530">
    <property type="entry name" value="PepX_C"/>
    <property type="match status" value="1"/>
</dbReference>
<evidence type="ECO:0000259" key="3">
    <source>
        <dbReference type="SMART" id="SM00939"/>
    </source>
</evidence>
<evidence type="ECO:0000313" key="4">
    <source>
        <dbReference type="EMBL" id="CZR68004.1"/>
    </source>
</evidence>
<dbReference type="Pfam" id="PF02129">
    <property type="entry name" value="Peptidase_S15"/>
    <property type="match status" value="1"/>
</dbReference>
<evidence type="ECO:0000256" key="2">
    <source>
        <dbReference type="SAM" id="MobiDB-lite"/>
    </source>
</evidence>
<feature type="domain" description="Xaa-Pro dipeptidyl-peptidase C-terminal" evidence="3">
    <location>
        <begin position="471"/>
        <end position="708"/>
    </location>
</feature>
<evidence type="ECO:0000313" key="5">
    <source>
        <dbReference type="Proteomes" id="UP000184330"/>
    </source>
</evidence>
<dbReference type="SUPFAM" id="SSF49785">
    <property type="entry name" value="Galactose-binding domain-like"/>
    <property type="match status" value="1"/>
</dbReference>
<accession>A0A1L7XSI1</accession>
<dbReference type="OrthoDB" id="416441at2759"/>
<organism evidence="4 5">
    <name type="scientific">Phialocephala subalpina</name>
    <dbReference type="NCBI Taxonomy" id="576137"/>
    <lineage>
        <taxon>Eukaryota</taxon>
        <taxon>Fungi</taxon>
        <taxon>Dikarya</taxon>
        <taxon>Ascomycota</taxon>
        <taxon>Pezizomycotina</taxon>
        <taxon>Leotiomycetes</taxon>
        <taxon>Helotiales</taxon>
        <taxon>Mollisiaceae</taxon>
        <taxon>Phialocephala</taxon>
        <taxon>Phialocephala fortinii species complex</taxon>
    </lineage>
</organism>
<dbReference type="SMART" id="SM00939">
    <property type="entry name" value="PepX_C"/>
    <property type="match status" value="1"/>
</dbReference>
<dbReference type="GO" id="GO:0008239">
    <property type="term" value="F:dipeptidyl-peptidase activity"/>
    <property type="evidence" value="ECO:0007669"/>
    <property type="project" value="InterPro"/>
</dbReference>
<dbReference type="InterPro" id="IPR008979">
    <property type="entry name" value="Galactose-bd-like_sf"/>
</dbReference>
<keyword evidence="1" id="KW-0378">Hydrolase</keyword>
<dbReference type="SUPFAM" id="SSF53474">
    <property type="entry name" value="alpha/beta-Hydrolases"/>
    <property type="match status" value="1"/>
</dbReference>
<dbReference type="EMBL" id="FJOG01000049">
    <property type="protein sequence ID" value="CZR68004.1"/>
    <property type="molecule type" value="Genomic_DNA"/>
</dbReference>
<dbReference type="Gene3D" id="2.60.120.260">
    <property type="entry name" value="Galactose-binding domain-like"/>
    <property type="match status" value="1"/>
</dbReference>
<evidence type="ECO:0000256" key="1">
    <source>
        <dbReference type="ARBA" id="ARBA00022801"/>
    </source>
</evidence>
<dbReference type="InterPro" id="IPR050585">
    <property type="entry name" value="Xaa-Pro_dipeptidyl-ppase/CocE"/>
</dbReference>
<dbReference type="PANTHER" id="PTHR43056">
    <property type="entry name" value="PEPTIDASE S9 PROLYL OLIGOPEPTIDASE"/>
    <property type="match status" value="1"/>
</dbReference>
<dbReference type="PANTHER" id="PTHR43056:SF10">
    <property type="entry name" value="COCE_NOND FAMILY, PUTATIVE (AFU_ORTHOLOGUE AFUA_7G00600)-RELATED"/>
    <property type="match status" value="1"/>
</dbReference>
<dbReference type="Gene3D" id="1.10.3020.20">
    <property type="match status" value="1"/>
</dbReference>
<feature type="region of interest" description="Disordered" evidence="2">
    <location>
        <begin position="524"/>
        <end position="545"/>
    </location>
</feature>